<accession>W1YQW5</accession>
<name>W1YQW5_9ZZZZ</name>
<dbReference type="AlphaFoldDB" id="W1YQW5"/>
<dbReference type="EMBL" id="AZMM01001834">
    <property type="protein sequence ID" value="ETJ44140.1"/>
    <property type="molecule type" value="Genomic_DNA"/>
</dbReference>
<dbReference type="InterPro" id="IPR036005">
    <property type="entry name" value="Creatinase/aminopeptidase-like"/>
</dbReference>
<dbReference type="Gene3D" id="3.90.230.10">
    <property type="entry name" value="Creatinase/methionine aminopeptidase superfamily"/>
    <property type="match status" value="1"/>
</dbReference>
<comment type="caution">
    <text evidence="1">The sequence shown here is derived from an EMBL/GenBank/DDBJ whole genome shotgun (WGS) entry which is preliminary data.</text>
</comment>
<evidence type="ECO:0000313" key="1">
    <source>
        <dbReference type="EMBL" id="ETJ44140.1"/>
    </source>
</evidence>
<sequence length="43" mass="4690">MIILKSPHEIECIRKASKLTADTLSLLVEKAKPGITTLEIGRA</sequence>
<dbReference type="GO" id="GO:0004177">
    <property type="term" value="F:aminopeptidase activity"/>
    <property type="evidence" value="ECO:0007669"/>
    <property type="project" value="UniProtKB-KW"/>
</dbReference>
<proteinExistence type="predicted"/>
<keyword evidence="1" id="KW-0645">Protease</keyword>
<gene>
    <name evidence="1" type="ORF">Q604_UNBC01834G0002</name>
</gene>
<dbReference type="SUPFAM" id="SSF55920">
    <property type="entry name" value="Creatinase/aminopeptidase"/>
    <property type="match status" value="1"/>
</dbReference>
<keyword evidence="1" id="KW-0378">Hydrolase</keyword>
<reference evidence="1" key="1">
    <citation type="submission" date="2013-12" db="EMBL/GenBank/DDBJ databases">
        <title>A Varibaculum cambriense genome reconstructed from a premature infant gut community with otherwise low bacterial novelty that shifts toward anaerobic metabolism during the third week of life.</title>
        <authorList>
            <person name="Brown C.T."/>
            <person name="Sharon I."/>
            <person name="Thomas B.C."/>
            <person name="Castelle C.J."/>
            <person name="Morowitz M.J."/>
            <person name="Banfield J.F."/>
        </authorList>
    </citation>
    <scope>NUCLEOTIDE SEQUENCE</scope>
</reference>
<keyword evidence="1" id="KW-0031">Aminopeptidase</keyword>
<organism evidence="1">
    <name type="scientific">human gut metagenome</name>
    <dbReference type="NCBI Taxonomy" id="408170"/>
    <lineage>
        <taxon>unclassified sequences</taxon>
        <taxon>metagenomes</taxon>
        <taxon>organismal metagenomes</taxon>
    </lineage>
</organism>
<protein>
    <submittedName>
        <fullName evidence="1">Methionine aminopeptidase</fullName>
    </submittedName>
</protein>
<feature type="non-terminal residue" evidence="1">
    <location>
        <position position="43"/>
    </location>
</feature>